<proteinExistence type="predicted"/>
<dbReference type="GO" id="GO:0004519">
    <property type="term" value="F:endonuclease activity"/>
    <property type="evidence" value="ECO:0007669"/>
    <property type="project" value="UniProtKB-KW"/>
</dbReference>
<keyword evidence="1" id="KW-0255">Endonuclease</keyword>
<gene>
    <name evidence="1" type="ORF">C1H71_04170</name>
</gene>
<accession>A0A7G3GEM2</accession>
<reference evidence="1 2" key="1">
    <citation type="submission" date="2018-01" db="EMBL/GenBank/DDBJ databases">
        <title>Genome sequence of Iodobacter sp. strain PCH194 isolated from Indian Trans-Himalaya.</title>
        <authorList>
            <person name="Kumar V."/>
            <person name="Thakur V."/>
            <person name="Kumar S."/>
            <person name="Singh D."/>
        </authorList>
    </citation>
    <scope>NUCLEOTIDE SEQUENCE [LARGE SCALE GENOMIC DNA]</scope>
    <source>
        <strain evidence="1 2">PCH194</strain>
    </source>
</reference>
<dbReference type="SUPFAM" id="SSF52540">
    <property type="entry name" value="P-loop containing nucleoside triphosphate hydrolases"/>
    <property type="match status" value="1"/>
</dbReference>
<keyword evidence="2" id="KW-1185">Reference proteome</keyword>
<evidence type="ECO:0000313" key="1">
    <source>
        <dbReference type="EMBL" id="QBC45638.1"/>
    </source>
</evidence>
<name>A0A7G3GEM2_9NEIS</name>
<organism evidence="1 2">
    <name type="scientific">Iodobacter fluviatilis</name>
    <dbReference type="NCBI Taxonomy" id="537"/>
    <lineage>
        <taxon>Bacteria</taxon>
        <taxon>Pseudomonadati</taxon>
        <taxon>Pseudomonadota</taxon>
        <taxon>Betaproteobacteria</taxon>
        <taxon>Neisseriales</taxon>
        <taxon>Chitinibacteraceae</taxon>
        <taxon>Iodobacter</taxon>
    </lineage>
</organism>
<dbReference type="KEGG" id="ifl:C1H71_04170"/>
<sequence>MNNPLSHLVNTKSQNLPKPFLLLAGISGTGKTRFVREQARSSCPAGTINYALIPVRPDWHEPSDLLGYVSRIGGTHYVATPFLQFMAAAWRDAVQPAAGYVLKDSSHITPFWACLDEMNLAPVEQYFADYLSVLETRQWDQQGYTSEAIFAPSALLKSEAPQVISKLRADLGFTDAAWDGLWAYFLQHGMPLPPNLIVAGTVNMDETTHGFSRKVIDRAFSIDFGEFFPNEFNDYFEPKLQAITLSFPLDSRIASPTELAEVQADSDGQKSIQFLKQINQKLAGSPFSLAFRALNELLLMLKCFSPPDESALYAVWDDFLMAKLLPRLEGDEDKLSNKEGNILTQLQALLSAQFQGHTTRPDLFNTQNDVPPQIEFRSLKKLIWMSERLERDRFTCFWP</sequence>
<dbReference type="EMBL" id="CP025781">
    <property type="protein sequence ID" value="QBC45638.1"/>
    <property type="molecule type" value="Genomic_DNA"/>
</dbReference>
<dbReference type="Gene3D" id="3.40.50.300">
    <property type="entry name" value="P-loop containing nucleotide triphosphate hydrolases"/>
    <property type="match status" value="1"/>
</dbReference>
<dbReference type="AlphaFoldDB" id="A0A7G3GEM2"/>
<dbReference type="Proteomes" id="UP000515917">
    <property type="component" value="Chromosome"/>
</dbReference>
<keyword evidence="1" id="KW-0540">Nuclease</keyword>
<protein>
    <submittedName>
        <fullName evidence="1">Restriction endonuclease</fullName>
    </submittedName>
</protein>
<dbReference type="InterPro" id="IPR027417">
    <property type="entry name" value="P-loop_NTPase"/>
</dbReference>
<keyword evidence="1" id="KW-0378">Hydrolase</keyword>
<evidence type="ECO:0000313" key="2">
    <source>
        <dbReference type="Proteomes" id="UP000515917"/>
    </source>
</evidence>